<dbReference type="SUPFAM" id="SSF48537">
    <property type="entry name" value="Phospholipase C/P1 nuclease"/>
    <property type="match status" value="1"/>
</dbReference>
<dbReference type="GO" id="GO:0003676">
    <property type="term" value="F:nucleic acid binding"/>
    <property type="evidence" value="ECO:0007669"/>
    <property type="project" value="InterPro"/>
</dbReference>
<dbReference type="Gene3D" id="1.10.575.10">
    <property type="entry name" value="P1 Nuclease"/>
    <property type="match status" value="1"/>
</dbReference>
<dbReference type="AlphaFoldDB" id="A0A4R3HTV4"/>
<dbReference type="Proteomes" id="UP000295793">
    <property type="component" value="Unassembled WGS sequence"/>
</dbReference>
<dbReference type="InterPro" id="IPR003154">
    <property type="entry name" value="S1/P1nuclease"/>
</dbReference>
<gene>
    <name evidence="7" type="ORF">BCF53_1282</name>
</gene>
<organism evidence="7 8">
    <name type="scientific">Reinekea marinisedimentorum</name>
    <dbReference type="NCBI Taxonomy" id="230495"/>
    <lineage>
        <taxon>Bacteria</taxon>
        <taxon>Pseudomonadati</taxon>
        <taxon>Pseudomonadota</taxon>
        <taxon>Gammaproteobacteria</taxon>
        <taxon>Oceanospirillales</taxon>
        <taxon>Saccharospirillaceae</taxon>
        <taxon>Reinekea</taxon>
    </lineage>
</organism>
<accession>A0A4R3HTV4</accession>
<dbReference type="GO" id="GO:0004519">
    <property type="term" value="F:endonuclease activity"/>
    <property type="evidence" value="ECO:0007669"/>
    <property type="project" value="UniProtKB-KW"/>
</dbReference>
<evidence type="ECO:0000256" key="4">
    <source>
        <dbReference type="ARBA" id="ARBA00022801"/>
    </source>
</evidence>
<evidence type="ECO:0000313" key="7">
    <source>
        <dbReference type="EMBL" id="TCS35913.1"/>
    </source>
</evidence>
<dbReference type="GO" id="GO:0046872">
    <property type="term" value="F:metal ion binding"/>
    <property type="evidence" value="ECO:0007669"/>
    <property type="project" value="UniProtKB-KW"/>
</dbReference>
<sequence length="323" mass="36606">MRIRLWRYRGLFASGSQKTSAVVWFILAWASGGRLFSGGRSAGRKAQSQGLVAALLFATASLCSAFEQSGHQVVAQLMTPYLNSAASAELERLFGAQWQQLVVRNAGNVQAEMSRPKNQKLAELQFTLFDPEDEGFEVEKHCANGVCSVAAVLESEQVLLKPSFDDTQKRQAFWYLMHYNLQLHIPLNCGLIRDQGGRKIYLDDDQLKPVNLSFIWNYDLYRKLNQHWFSYAKALSRKMEEENKDAWLASLRPRDWAYETNRLAIAEAYPLALDGRYSAELINRGQEILEMQLMKAAYRAAALLNELFPEVEEQGSGQLPPES</sequence>
<keyword evidence="6" id="KW-0325">Glycoprotein</keyword>
<keyword evidence="4" id="KW-0378">Hydrolase</keyword>
<keyword evidence="2" id="KW-0479">Metal-binding</keyword>
<dbReference type="GO" id="GO:0006308">
    <property type="term" value="P:DNA catabolic process"/>
    <property type="evidence" value="ECO:0007669"/>
    <property type="project" value="InterPro"/>
</dbReference>
<proteinExistence type="predicted"/>
<keyword evidence="8" id="KW-1185">Reference proteome</keyword>
<comment type="caution">
    <text evidence="7">The sequence shown here is derived from an EMBL/GenBank/DDBJ whole genome shotgun (WGS) entry which is preliminary data.</text>
</comment>
<evidence type="ECO:0000256" key="1">
    <source>
        <dbReference type="ARBA" id="ARBA00022722"/>
    </source>
</evidence>
<dbReference type="GO" id="GO:0016788">
    <property type="term" value="F:hydrolase activity, acting on ester bonds"/>
    <property type="evidence" value="ECO:0007669"/>
    <property type="project" value="InterPro"/>
</dbReference>
<evidence type="ECO:0000256" key="3">
    <source>
        <dbReference type="ARBA" id="ARBA00022759"/>
    </source>
</evidence>
<dbReference type="EMBL" id="SLZR01000028">
    <property type="protein sequence ID" value="TCS35913.1"/>
    <property type="molecule type" value="Genomic_DNA"/>
</dbReference>
<keyword evidence="5" id="KW-1015">Disulfide bond</keyword>
<keyword evidence="3" id="KW-0255">Endonuclease</keyword>
<evidence type="ECO:0000256" key="6">
    <source>
        <dbReference type="ARBA" id="ARBA00023180"/>
    </source>
</evidence>
<reference evidence="7 8" key="1">
    <citation type="submission" date="2019-03" db="EMBL/GenBank/DDBJ databases">
        <title>Genomic Encyclopedia of Archaeal and Bacterial Type Strains, Phase II (KMG-II): from individual species to whole genera.</title>
        <authorList>
            <person name="Goeker M."/>
        </authorList>
    </citation>
    <scope>NUCLEOTIDE SEQUENCE [LARGE SCALE GENOMIC DNA]</scope>
    <source>
        <strain evidence="7 8">DSM 15388</strain>
    </source>
</reference>
<protein>
    <submittedName>
        <fullName evidence="7">S1/P1 nuclease</fullName>
    </submittedName>
</protein>
<dbReference type="PANTHER" id="PTHR33146:SF26">
    <property type="entry name" value="ENDONUCLEASE 4"/>
    <property type="match status" value="1"/>
</dbReference>
<evidence type="ECO:0000256" key="2">
    <source>
        <dbReference type="ARBA" id="ARBA00022723"/>
    </source>
</evidence>
<evidence type="ECO:0000313" key="8">
    <source>
        <dbReference type="Proteomes" id="UP000295793"/>
    </source>
</evidence>
<dbReference type="PANTHER" id="PTHR33146">
    <property type="entry name" value="ENDONUCLEASE 4"/>
    <property type="match status" value="1"/>
</dbReference>
<keyword evidence="1" id="KW-0540">Nuclease</keyword>
<dbReference type="InterPro" id="IPR008947">
    <property type="entry name" value="PLipase_C/P1_nuclease_dom_sf"/>
</dbReference>
<evidence type="ECO:0000256" key="5">
    <source>
        <dbReference type="ARBA" id="ARBA00023157"/>
    </source>
</evidence>
<name>A0A4R3HTV4_9GAMM</name>
<dbReference type="Pfam" id="PF02265">
    <property type="entry name" value="S1-P1_nuclease"/>
    <property type="match status" value="1"/>
</dbReference>